<gene>
    <name evidence="2" type="ORF">MKK02DRAFT_33424</name>
</gene>
<keyword evidence="1" id="KW-1133">Transmembrane helix</keyword>
<sequence length="344" mass="37799">MPILPMYSLRSNGKRAPEYSIDAPPSYHEVSGSELYPLERITTYVVQPRWPIKAKRQVAVCPIGSSREEAIAIVHSAFPLLAAYPAQRIEILALVSVPTRRNLIGLGQQWLAHERWVIVRDEAWSALRSSPPIRLRVQIKDGPGDEAARKKRYRLHMIIAVCFILAFVAGVSAIVYLCRRTELAMDRKGDGGVGKSAVTYTLEPRWPIKGVRQDVLGVLGATKEETIAIVQEIFPHLSACPPHRVEFLSRVSSSGSAKVTNDRWASIMDEAWASFGKTPPSHLKVQIQDGPGEEAARNRRQKIQVAAGIGGAITLFLAPPFTVWLCGGMDTLGPPPGWTPPGGH</sequence>
<dbReference type="Proteomes" id="UP001164286">
    <property type="component" value="Unassembled WGS sequence"/>
</dbReference>
<dbReference type="AlphaFoldDB" id="A0AA38HB08"/>
<evidence type="ECO:0000313" key="3">
    <source>
        <dbReference type="Proteomes" id="UP001164286"/>
    </source>
</evidence>
<name>A0AA38HB08_9TREE</name>
<dbReference type="EMBL" id="JAKWFO010000005">
    <property type="protein sequence ID" value="KAI9636169.1"/>
    <property type="molecule type" value="Genomic_DNA"/>
</dbReference>
<reference evidence="2" key="1">
    <citation type="journal article" date="2022" name="G3 (Bethesda)">
        <title>High quality genome of the basidiomycete yeast Dioszegia hungarica PDD-24b-2 isolated from cloud water.</title>
        <authorList>
            <person name="Jarrige D."/>
            <person name="Haridas S."/>
            <person name="Bleykasten-Grosshans C."/>
            <person name="Joly M."/>
            <person name="Nadalig T."/>
            <person name="Sancelme M."/>
            <person name="Vuilleumier S."/>
            <person name="Grigoriev I.V."/>
            <person name="Amato P."/>
            <person name="Bringel F."/>
        </authorList>
    </citation>
    <scope>NUCLEOTIDE SEQUENCE</scope>
    <source>
        <strain evidence="2">PDD-24b-2</strain>
    </source>
</reference>
<feature type="transmembrane region" description="Helical" evidence="1">
    <location>
        <begin position="155"/>
        <end position="178"/>
    </location>
</feature>
<dbReference type="RefSeq" id="XP_052945946.1">
    <property type="nucleotide sequence ID" value="XM_053088713.1"/>
</dbReference>
<organism evidence="2 3">
    <name type="scientific">Dioszegia hungarica</name>
    <dbReference type="NCBI Taxonomy" id="4972"/>
    <lineage>
        <taxon>Eukaryota</taxon>
        <taxon>Fungi</taxon>
        <taxon>Dikarya</taxon>
        <taxon>Basidiomycota</taxon>
        <taxon>Agaricomycotina</taxon>
        <taxon>Tremellomycetes</taxon>
        <taxon>Tremellales</taxon>
        <taxon>Bulleribasidiaceae</taxon>
        <taxon>Dioszegia</taxon>
    </lineage>
</organism>
<evidence type="ECO:0000256" key="1">
    <source>
        <dbReference type="SAM" id="Phobius"/>
    </source>
</evidence>
<proteinExistence type="predicted"/>
<accession>A0AA38HB08</accession>
<protein>
    <submittedName>
        <fullName evidence="2">Uncharacterized protein</fullName>
    </submittedName>
</protein>
<keyword evidence="1" id="KW-0472">Membrane</keyword>
<keyword evidence="3" id="KW-1185">Reference proteome</keyword>
<comment type="caution">
    <text evidence="2">The sequence shown here is derived from an EMBL/GenBank/DDBJ whole genome shotgun (WGS) entry which is preliminary data.</text>
</comment>
<dbReference type="GeneID" id="77727918"/>
<keyword evidence="1" id="KW-0812">Transmembrane</keyword>
<feature type="transmembrane region" description="Helical" evidence="1">
    <location>
        <begin position="305"/>
        <end position="325"/>
    </location>
</feature>
<evidence type="ECO:0000313" key="2">
    <source>
        <dbReference type="EMBL" id="KAI9636169.1"/>
    </source>
</evidence>